<proteinExistence type="predicted"/>
<organism evidence="1 2">
    <name type="scientific">Bittarella massiliensis</name>
    <name type="common">ex Durand et al. 2017</name>
    <dbReference type="NCBI Taxonomy" id="1720313"/>
    <lineage>
        <taxon>Bacteria</taxon>
        <taxon>Bacillati</taxon>
        <taxon>Bacillota</taxon>
        <taxon>Clostridia</taxon>
        <taxon>Eubacteriales</taxon>
        <taxon>Oscillospiraceae</taxon>
        <taxon>Bittarella (ex Durand et al. 2017)</taxon>
    </lineage>
</organism>
<dbReference type="EMBL" id="JANGAB010000003">
    <property type="protein sequence ID" value="MCQ4949349.1"/>
    <property type="molecule type" value="Genomic_DNA"/>
</dbReference>
<evidence type="ECO:0000313" key="1">
    <source>
        <dbReference type="EMBL" id="MCQ4949349.1"/>
    </source>
</evidence>
<reference evidence="1" key="1">
    <citation type="submission" date="2022-06" db="EMBL/GenBank/DDBJ databases">
        <title>Isolation of gut microbiota from human fecal samples.</title>
        <authorList>
            <person name="Pamer E.G."/>
            <person name="Barat B."/>
            <person name="Waligurski E."/>
            <person name="Medina S."/>
            <person name="Paddock L."/>
            <person name="Mostad J."/>
        </authorList>
    </citation>
    <scope>NUCLEOTIDE SEQUENCE</scope>
    <source>
        <strain evidence="1">DFI.7.96</strain>
    </source>
</reference>
<sequence length="201" mass="23408">MSRNRLLLTQSLLSAWLWMYKASDPEQAQKDFAKTLRREPTPRTKPIQDGIQFENLVTAWCEGEEPEKGHKWAEGIRQVGQIVQGGAFQVAAYRDMVIDGIPFLLYGRLDVLKAGEIYDIKFSRSYRPGKYLDSPQHPMYFACCPEVERFTYLVSDGRDLYWESYTRDETPGIETIVKPFVQYLEFSGLDELYAEKWRAKN</sequence>
<accession>A0AAW5KED9</accession>
<name>A0AAW5KED9_9FIRM</name>
<dbReference type="RefSeq" id="WP_256135979.1">
    <property type="nucleotide sequence ID" value="NZ_JANGAB010000003.1"/>
</dbReference>
<protein>
    <recommendedName>
        <fullName evidence="3">YqaJ viral recombinase domain-containing protein</fullName>
    </recommendedName>
</protein>
<evidence type="ECO:0008006" key="3">
    <source>
        <dbReference type="Google" id="ProtNLM"/>
    </source>
</evidence>
<comment type="caution">
    <text evidence="1">The sequence shown here is derived from an EMBL/GenBank/DDBJ whole genome shotgun (WGS) entry which is preliminary data.</text>
</comment>
<evidence type="ECO:0000313" key="2">
    <source>
        <dbReference type="Proteomes" id="UP001205063"/>
    </source>
</evidence>
<dbReference type="AlphaFoldDB" id="A0AAW5KED9"/>
<gene>
    <name evidence="1" type="ORF">NE646_06670</name>
</gene>
<dbReference type="Proteomes" id="UP001205063">
    <property type="component" value="Unassembled WGS sequence"/>
</dbReference>